<evidence type="ECO:0000313" key="6">
    <source>
        <dbReference type="EMBL" id="MRJ47041.1"/>
    </source>
</evidence>
<dbReference type="RefSeq" id="WP_153832126.1">
    <property type="nucleotide sequence ID" value="NZ_WJQT01000005.1"/>
</dbReference>
<dbReference type="Gene3D" id="2.60.40.1180">
    <property type="entry name" value="Golgi alpha-mannosidase II"/>
    <property type="match status" value="1"/>
</dbReference>
<dbReference type="InterPro" id="IPR012769">
    <property type="entry name" value="Trehalose_TreC"/>
</dbReference>
<dbReference type="InterPro" id="IPR056300">
    <property type="entry name" value="SusG-like_C"/>
</dbReference>
<dbReference type="InterPro" id="IPR006047">
    <property type="entry name" value="GH13_cat_dom"/>
</dbReference>
<dbReference type="Pfam" id="PF00128">
    <property type="entry name" value="Alpha-amylase"/>
    <property type="match status" value="1"/>
</dbReference>
<gene>
    <name evidence="6" type="primary">treC</name>
    <name evidence="6" type="ORF">GF867_05625</name>
</gene>
<dbReference type="EMBL" id="WJQT01000005">
    <property type="protein sequence ID" value="MRJ47041.1"/>
    <property type="molecule type" value="Genomic_DNA"/>
</dbReference>
<accession>A0A844CC06</accession>
<dbReference type="NCBIfam" id="TIGR02403">
    <property type="entry name" value="trehalose_treC"/>
    <property type="match status" value="1"/>
</dbReference>
<dbReference type="CDD" id="cd11333">
    <property type="entry name" value="AmyAc_SI_OligoGlu_DGase"/>
    <property type="match status" value="1"/>
</dbReference>
<comment type="caution">
    <text evidence="6">The sequence shown here is derived from an EMBL/GenBank/DDBJ whole genome shotgun (WGS) entry which is preliminary data.</text>
</comment>
<keyword evidence="3 6" id="KW-0326">Glycosidase</keyword>
<dbReference type="Gene3D" id="3.20.20.80">
    <property type="entry name" value="Glycosidases"/>
    <property type="match status" value="1"/>
</dbReference>
<dbReference type="AlphaFoldDB" id="A0A844CC06"/>
<dbReference type="NCBIfam" id="NF008183">
    <property type="entry name" value="PRK10933.1"/>
    <property type="match status" value="1"/>
</dbReference>
<evidence type="ECO:0000256" key="1">
    <source>
        <dbReference type="ARBA" id="ARBA00008061"/>
    </source>
</evidence>
<dbReference type="GO" id="GO:0008788">
    <property type="term" value="F:alpha,alpha-phosphotrehalase activity"/>
    <property type="evidence" value="ECO:0007669"/>
    <property type="project" value="UniProtKB-UniRule"/>
</dbReference>
<evidence type="ECO:0000256" key="4">
    <source>
        <dbReference type="NCBIfam" id="TIGR02403"/>
    </source>
</evidence>
<dbReference type="InterPro" id="IPR017853">
    <property type="entry name" value="GH"/>
</dbReference>
<reference evidence="6 7" key="1">
    <citation type="submission" date="2019-11" db="EMBL/GenBank/DDBJ databases">
        <title>Characterisation of Fundicoccus ignavus gen. nov. sp. nov., a novel genus of the family Aerococcaceae from bulk tank milk.</title>
        <authorList>
            <person name="Siebert A."/>
            <person name="Huptas C."/>
            <person name="Wenning M."/>
            <person name="Scherer S."/>
            <person name="Doll E.V."/>
        </authorList>
    </citation>
    <scope>NUCLEOTIDE SEQUENCE [LARGE SCALE GENOMIC DNA]</scope>
    <source>
        <strain evidence="6 7">DSM 109652</strain>
    </source>
</reference>
<dbReference type="SMART" id="SM00642">
    <property type="entry name" value="Aamy"/>
    <property type="match status" value="1"/>
</dbReference>
<organism evidence="6 7">
    <name type="scientific">Fundicoccus ignavus</name>
    <dbReference type="NCBI Taxonomy" id="2664442"/>
    <lineage>
        <taxon>Bacteria</taxon>
        <taxon>Bacillati</taxon>
        <taxon>Bacillota</taxon>
        <taxon>Bacilli</taxon>
        <taxon>Lactobacillales</taxon>
        <taxon>Aerococcaceae</taxon>
        <taxon>Fundicoccus</taxon>
    </lineage>
</organism>
<dbReference type="GO" id="GO:0004556">
    <property type="term" value="F:alpha-amylase activity"/>
    <property type="evidence" value="ECO:0007669"/>
    <property type="project" value="TreeGrafter"/>
</dbReference>
<proteinExistence type="inferred from homology"/>
<dbReference type="GO" id="GO:0005737">
    <property type="term" value="C:cytoplasm"/>
    <property type="evidence" value="ECO:0007669"/>
    <property type="project" value="UniProtKB-UniRule"/>
</dbReference>
<keyword evidence="2 6" id="KW-0378">Hydrolase</keyword>
<protein>
    <recommendedName>
        <fullName evidence="4">Alpha,alpha-phosphotrehalase</fullName>
        <ecNumber evidence="4">3.2.1.93</ecNumber>
    </recommendedName>
</protein>
<comment type="similarity">
    <text evidence="1">Belongs to the glycosyl hydrolase 13 family.</text>
</comment>
<feature type="domain" description="Glycosyl hydrolase family 13 catalytic" evidence="5">
    <location>
        <begin position="10"/>
        <end position="415"/>
    </location>
</feature>
<dbReference type="SUPFAM" id="SSF51011">
    <property type="entry name" value="Glycosyl hydrolase domain"/>
    <property type="match status" value="1"/>
</dbReference>
<dbReference type="GO" id="GO:0005993">
    <property type="term" value="P:trehalose catabolic process"/>
    <property type="evidence" value="ECO:0007669"/>
    <property type="project" value="InterPro"/>
</dbReference>
<dbReference type="Gene3D" id="3.90.400.10">
    <property type="entry name" value="Oligo-1,6-glucosidase, Domain 2"/>
    <property type="match status" value="1"/>
</dbReference>
<name>A0A844CC06_9LACT</name>
<dbReference type="PANTHER" id="PTHR10357:SF217">
    <property type="entry name" value="TREHALOSE-6-PHOSPHATE HYDROLASE"/>
    <property type="match status" value="1"/>
</dbReference>
<evidence type="ECO:0000259" key="5">
    <source>
        <dbReference type="SMART" id="SM00642"/>
    </source>
</evidence>
<dbReference type="EC" id="3.2.1.93" evidence="4"/>
<dbReference type="Proteomes" id="UP000440066">
    <property type="component" value="Unassembled WGS sequence"/>
</dbReference>
<dbReference type="InterPro" id="IPR045857">
    <property type="entry name" value="O16G_dom_2"/>
</dbReference>
<evidence type="ECO:0000313" key="7">
    <source>
        <dbReference type="Proteomes" id="UP000440066"/>
    </source>
</evidence>
<dbReference type="SUPFAM" id="SSF51445">
    <property type="entry name" value="(Trans)glycosidases"/>
    <property type="match status" value="1"/>
</dbReference>
<dbReference type="FunFam" id="3.20.20.80:FF:000064">
    <property type="entry name" value="Oligo-1,6-glucosidase"/>
    <property type="match status" value="1"/>
</dbReference>
<evidence type="ECO:0000256" key="2">
    <source>
        <dbReference type="ARBA" id="ARBA00022801"/>
    </source>
</evidence>
<evidence type="ECO:0000256" key="3">
    <source>
        <dbReference type="ARBA" id="ARBA00023295"/>
    </source>
</evidence>
<dbReference type="InterPro" id="IPR013780">
    <property type="entry name" value="Glyco_hydro_b"/>
</dbReference>
<dbReference type="Pfam" id="PF23915">
    <property type="entry name" value="SusG_C"/>
    <property type="match status" value="1"/>
</dbReference>
<sequence>MELAKKVIYQLYTKSFNDTDGNGLGDLKGVIEKLDYLQKLGIDMIWMNPFYPSPQNDNGYDISDYVDIDPSFGTMADFEELIEEAGKRNIEIMMDMVLNHTSTEHEWFQKALAGDKYYQDFYYLRPAKADGSLPTNWHSKFGGPAWEPFGETDLYYLRLYDVTQADLNWHNPEVRKALHEVVNFWLDKGVKGFRFDVLNVIGKDEVMIDSEVPNSTQEKLLYTDTPIVHEWIQEMNAATFGQQAGFTTVGEMSSTSVEQGILYTNPEEKELSMIFNFHHLKVDYENGEKWSKTPFDFLELKAILNEWQTGMSNGNGWNALFLNNHDQPRANSRFGDVVNYPFETQSMLGQTIQFLRGTPYIYQGEEIGMTDPDYTSIDQYNDIETHNNYQIMLDKGYSEAKAFEIILAKSRDNSRTPMQWDDSENAGFTTGKPWLKVADNYKTINVKNELENGRIFPYYQALIRLRKEYEIIASGTYRGLLLEHPQIMGYVRELDKQQLLVMSNFYGETISLELPEEFKGRTADKLIGNGPMEALKDEITFAPYETVAFLFDK</sequence>
<dbReference type="PANTHER" id="PTHR10357">
    <property type="entry name" value="ALPHA-AMYLASE FAMILY MEMBER"/>
    <property type="match status" value="1"/>
</dbReference>